<feature type="compositionally biased region" description="Polar residues" evidence="1">
    <location>
        <begin position="380"/>
        <end position="392"/>
    </location>
</feature>
<protein>
    <recommendedName>
        <fullName evidence="4">Thioredoxin domain-containing protein</fullName>
    </recommendedName>
</protein>
<sequence>AKSIKHEATLVIPALTKRVATDSELEAALAAADDEDTAILVLFTEASSTRPLVTAMGYALRDTAQLIEAVAATTKDSAAKFGVEAAPGLVLIARDKTSGNLRRLVFEGNLKDIDSVVAFAKEHVHVGAHEEADQDAPTMLGSTLVLEGTDAFRDTVLGGNAAWVIAVLEKAAESPLTVDALDETLTGWSGATKSLGAGHLRAGVLLCDKGDMTSSPPCKQAKALDGTLPAILVYPHQSVEERELSAHTCEDVRDAVDAAEGTLPRHLVTSLYLKGVPLQQANQLLSKFMTETVLADPGFLETSMVLIAATKEKQGNDPTKPSILVQSLAAEFPNMLKVVHIVEPAVEVAQMFGVERVPGVGLLFTAPEDPASVDSEAHQGRQSSERSLTGTGYDSRMMGPPTFSNLVNWINMIASRREALKAHADAGAGGQQPVAATLSNVDLVEITADSWEKDVCLPNQTSLCIIALVPTASADTQAKAADPLMAVTEVLQNTIPLRPDGSNPWQVAFVRADCQPEFVAGLGFQADLFSSGTLPSMLVYIPKRSRVSHLVGHFEKEAVRSFLSDVFSSKASSSVLHQIPAPVKRNCTDFMLEMRITAGEEDEGDMADMMAEILKEEEARRKQLEEDLERERQAAAAVLNQDSKKKLKKKNKKKKKASAANAEL</sequence>
<dbReference type="AlphaFoldDB" id="A0A835YSS6"/>
<organism evidence="2 3">
    <name type="scientific">Tribonema minus</name>
    <dbReference type="NCBI Taxonomy" id="303371"/>
    <lineage>
        <taxon>Eukaryota</taxon>
        <taxon>Sar</taxon>
        <taxon>Stramenopiles</taxon>
        <taxon>Ochrophyta</taxon>
        <taxon>PX clade</taxon>
        <taxon>Xanthophyceae</taxon>
        <taxon>Tribonematales</taxon>
        <taxon>Tribonemataceae</taxon>
        <taxon>Tribonema</taxon>
    </lineage>
</organism>
<name>A0A835YSS6_9STRA</name>
<feature type="region of interest" description="Disordered" evidence="1">
    <location>
        <begin position="371"/>
        <end position="395"/>
    </location>
</feature>
<dbReference type="EMBL" id="JAFCMP010000544">
    <property type="protein sequence ID" value="KAG5175878.1"/>
    <property type="molecule type" value="Genomic_DNA"/>
</dbReference>
<feature type="compositionally biased region" description="Basic residues" evidence="1">
    <location>
        <begin position="645"/>
        <end position="657"/>
    </location>
</feature>
<evidence type="ECO:0008006" key="4">
    <source>
        <dbReference type="Google" id="ProtNLM"/>
    </source>
</evidence>
<evidence type="ECO:0000256" key="1">
    <source>
        <dbReference type="SAM" id="MobiDB-lite"/>
    </source>
</evidence>
<evidence type="ECO:0000313" key="2">
    <source>
        <dbReference type="EMBL" id="KAG5175878.1"/>
    </source>
</evidence>
<reference evidence="2" key="1">
    <citation type="submission" date="2021-02" db="EMBL/GenBank/DDBJ databases">
        <title>First Annotated Genome of the Yellow-green Alga Tribonema minus.</title>
        <authorList>
            <person name="Mahan K.M."/>
        </authorList>
    </citation>
    <scope>NUCLEOTIDE SEQUENCE</scope>
    <source>
        <strain evidence="2">UTEX B ZZ1240</strain>
    </source>
</reference>
<keyword evidence="3" id="KW-1185">Reference proteome</keyword>
<evidence type="ECO:0000313" key="3">
    <source>
        <dbReference type="Proteomes" id="UP000664859"/>
    </source>
</evidence>
<feature type="region of interest" description="Disordered" evidence="1">
    <location>
        <begin position="637"/>
        <end position="664"/>
    </location>
</feature>
<dbReference type="Proteomes" id="UP000664859">
    <property type="component" value="Unassembled WGS sequence"/>
</dbReference>
<proteinExistence type="predicted"/>
<gene>
    <name evidence="2" type="ORF">JKP88DRAFT_95570</name>
</gene>
<comment type="caution">
    <text evidence="2">The sequence shown here is derived from an EMBL/GenBank/DDBJ whole genome shotgun (WGS) entry which is preliminary data.</text>
</comment>
<accession>A0A835YSS6</accession>
<feature type="non-terminal residue" evidence="2">
    <location>
        <position position="664"/>
    </location>
</feature>